<dbReference type="PANTHER" id="PTHR43233">
    <property type="entry name" value="FAMILY N-ACETYLTRANSFERASE, PUTATIVE (AFU_ORTHOLOGUE AFUA_6G03350)-RELATED"/>
    <property type="match status" value="1"/>
</dbReference>
<name>A0ABR8N1Y7_9BACL</name>
<gene>
    <name evidence="2" type="ORF">H8B09_24175</name>
</gene>
<dbReference type="Gene3D" id="3.40.630.30">
    <property type="match status" value="1"/>
</dbReference>
<comment type="caution">
    <text evidence="2">The sequence shown here is derived from an EMBL/GenBank/DDBJ whole genome shotgun (WGS) entry which is preliminary data.</text>
</comment>
<dbReference type="InterPro" id="IPR000182">
    <property type="entry name" value="GNAT_dom"/>
</dbReference>
<feature type="domain" description="N-acetyltransferase" evidence="1">
    <location>
        <begin position="12"/>
        <end position="145"/>
    </location>
</feature>
<dbReference type="PANTHER" id="PTHR43233:SF1">
    <property type="entry name" value="FAMILY N-ACETYLTRANSFERASE, PUTATIVE (AFU_ORTHOLOGUE AFUA_6G03350)-RELATED"/>
    <property type="match status" value="1"/>
</dbReference>
<protein>
    <submittedName>
        <fullName evidence="2">GNAT family N-acetyltransferase</fullName>
    </submittedName>
</protein>
<dbReference type="InterPro" id="IPR053144">
    <property type="entry name" value="Acetyltransferase_Butenolide"/>
</dbReference>
<evidence type="ECO:0000259" key="1">
    <source>
        <dbReference type="PROSITE" id="PS51186"/>
    </source>
</evidence>
<evidence type="ECO:0000313" key="2">
    <source>
        <dbReference type="EMBL" id="MBD3921880.1"/>
    </source>
</evidence>
<dbReference type="PROSITE" id="PS51186">
    <property type="entry name" value="GNAT"/>
    <property type="match status" value="1"/>
</dbReference>
<evidence type="ECO:0000313" key="3">
    <source>
        <dbReference type="Proteomes" id="UP000609346"/>
    </source>
</evidence>
<keyword evidence="3" id="KW-1185">Reference proteome</keyword>
<dbReference type="RefSeq" id="WP_191206186.1">
    <property type="nucleotide sequence ID" value="NZ_JACXZA010000007.1"/>
</dbReference>
<dbReference type="CDD" id="cd04301">
    <property type="entry name" value="NAT_SF"/>
    <property type="match status" value="1"/>
</dbReference>
<dbReference type="InterPro" id="IPR016181">
    <property type="entry name" value="Acyl_CoA_acyltransferase"/>
</dbReference>
<organism evidence="2 3">
    <name type="scientific">Paenibacillus terricola</name>
    <dbReference type="NCBI Taxonomy" id="2763503"/>
    <lineage>
        <taxon>Bacteria</taxon>
        <taxon>Bacillati</taxon>
        <taxon>Bacillota</taxon>
        <taxon>Bacilli</taxon>
        <taxon>Bacillales</taxon>
        <taxon>Paenibacillaceae</taxon>
        <taxon>Paenibacillus</taxon>
    </lineage>
</organism>
<accession>A0ABR8N1Y7</accession>
<sequence length="145" mass="16429">MSQLNQSDSILISVDRALLNVQDLYEQLRPMPWAAAYTCEKLQRAVENTAVVVGAYDQVNGGKLVGFARVVSDCATFGYLTDVFVDEAYRGQGLSKRMMQTIKEHPDLQGLRRFMLITADAQGLYAQYGFEQLQHAEKWMEIFQP</sequence>
<dbReference type="Pfam" id="PF13508">
    <property type="entry name" value="Acetyltransf_7"/>
    <property type="match status" value="1"/>
</dbReference>
<reference evidence="2 3" key="1">
    <citation type="submission" date="2020-09" db="EMBL/GenBank/DDBJ databases">
        <title>Paenibacillus sp. strain PR3 16S rRNA gene Genome sequencing and assembly.</title>
        <authorList>
            <person name="Kim J."/>
        </authorList>
    </citation>
    <scope>NUCLEOTIDE SEQUENCE [LARGE SCALE GENOMIC DNA]</scope>
    <source>
        <strain evidence="2 3">PR3</strain>
    </source>
</reference>
<dbReference type="Proteomes" id="UP000609346">
    <property type="component" value="Unassembled WGS sequence"/>
</dbReference>
<dbReference type="SUPFAM" id="SSF55729">
    <property type="entry name" value="Acyl-CoA N-acyltransferases (Nat)"/>
    <property type="match status" value="1"/>
</dbReference>
<proteinExistence type="predicted"/>
<dbReference type="EMBL" id="JACXZA010000007">
    <property type="protein sequence ID" value="MBD3921880.1"/>
    <property type="molecule type" value="Genomic_DNA"/>
</dbReference>